<dbReference type="GeneID" id="112549116"/>
<dbReference type="Proteomes" id="UP000189705">
    <property type="component" value="Unplaced"/>
</dbReference>
<feature type="domain" description="MROH2B-like HEAT-repeats" evidence="1">
    <location>
        <begin position="7"/>
        <end position="132"/>
    </location>
</feature>
<dbReference type="PANTHER" id="PTHR23120">
    <property type="entry name" value="MAESTRO-RELATED HEAT DOMAIN-CONTAINING"/>
    <property type="match status" value="1"/>
</dbReference>
<protein>
    <submittedName>
        <fullName evidence="3">Maestro heat-like repeat-containing protein family member 2B</fullName>
    </submittedName>
</protein>
<dbReference type="Pfam" id="PF23210">
    <property type="entry name" value="HEAT_Maestro_2"/>
    <property type="match status" value="1"/>
</dbReference>
<organism evidence="2 3">
    <name type="scientific">Alligator sinensis</name>
    <name type="common">Chinese alligator</name>
    <dbReference type="NCBI Taxonomy" id="38654"/>
    <lineage>
        <taxon>Eukaryota</taxon>
        <taxon>Metazoa</taxon>
        <taxon>Chordata</taxon>
        <taxon>Craniata</taxon>
        <taxon>Vertebrata</taxon>
        <taxon>Euteleostomi</taxon>
        <taxon>Archelosauria</taxon>
        <taxon>Archosauria</taxon>
        <taxon>Crocodylia</taxon>
        <taxon>Alligatoridae</taxon>
        <taxon>Alligatorinae</taxon>
        <taxon>Alligator</taxon>
    </lineage>
</organism>
<dbReference type="PANTHER" id="PTHR23120:SF22">
    <property type="entry name" value="MAESTRO HEAT-LIKE REPEAT-CONTAINING PROTEIN FAMILY MEMBER 2B"/>
    <property type="match status" value="1"/>
</dbReference>
<dbReference type="InterPro" id="IPR045206">
    <property type="entry name" value="Maestro_heat-like_prot"/>
</dbReference>
<sequence length="133" mass="15245">MSPLQDFHQGRRGRTHRALILAYSQIAVHAPQTQLLPRVERDITRRVLQHYVSSCQVLGITILNKDLDLKLTLIRSVTEISRAIQDADGSQSFQFTYKEELLGYMLDFIKEEPMDSLASPVRLTAMLAIKHLR</sequence>
<evidence type="ECO:0000313" key="3">
    <source>
        <dbReference type="RefSeq" id="XP_025051708.1"/>
    </source>
</evidence>
<evidence type="ECO:0000259" key="1">
    <source>
        <dbReference type="Pfam" id="PF23210"/>
    </source>
</evidence>
<name>A0A3Q0G0Y2_ALLSI</name>
<reference evidence="3" key="1">
    <citation type="submission" date="2025-08" db="UniProtKB">
        <authorList>
            <consortium name="RefSeq"/>
        </authorList>
    </citation>
    <scope>IDENTIFICATION</scope>
</reference>
<dbReference type="KEGG" id="asn:112549116"/>
<dbReference type="InterPro" id="IPR055408">
    <property type="entry name" value="HEAT_MROH2B-like"/>
</dbReference>
<dbReference type="InParanoid" id="A0A3Q0G0Y2"/>
<dbReference type="AlphaFoldDB" id="A0A3Q0G0Y2"/>
<keyword evidence="2" id="KW-1185">Reference proteome</keyword>
<gene>
    <name evidence="3" type="primary">LOC112549116</name>
</gene>
<evidence type="ECO:0000313" key="2">
    <source>
        <dbReference type="Proteomes" id="UP000189705"/>
    </source>
</evidence>
<accession>A0A3Q0G0Y2</accession>
<proteinExistence type="predicted"/>
<dbReference type="RefSeq" id="XP_025051708.1">
    <property type="nucleotide sequence ID" value="XM_025195923.1"/>
</dbReference>
<dbReference type="GO" id="GO:0005737">
    <property type="term" value="C:cytoplasm"/>
    <property type="evidence" value="ECO:0007669"/>
    <property type="project" value="TreeGrafter"/>
</dbReference>